<name>A0ABW1FNI3_9ACTN</name>
<reference evidence="5" key="1">
    <citation type="journal article" date="2019" name="Int. J. Syst. Evol. Microbiol.">
        <title>The Global Catalogue of Microorganisms (GCM) 10K type strain sequencing project: providing services to taxonomists for standard genome sequencing and annotation.</title>
        <authorList>
            <consortium name="The Broad Institute Genomics Platform"/>
            <consortium name="The Broad Institute Genome Sequencing Center for Infectious Disease"/>
            <person name="Wu L."/>
            <person name="Ma J."/>
        </authorList>
    </citation>
    <scope>NUCLEOTIDE SEQUENCE [LARGE SCALE GENOMIC DNA]</scope>
    <source>
        <strain evidence="5">CGMCC 1.15809</strain>
    </source>
</reference>
<evidence type="ECO:0000313" key="4">
    <source>
        <dbReference type="EMBL" id="MFC5895078.1"/>
    </source>
</evidence>
<dbReference type="InterPro" id="IPR036188">
    <property type="entry name" value="FAD/NAD-bd_sf"/>
</dbReference>
<dbReference type="PRINTS" id="PR00420">
    <property type="entry name" value="RNGMNOXGNASE"/>
</dbReference>
<protein>
    <submittedName>
        <fullName evidence="4">FAD-dependent monooxygenase</fullName>
    </submittedName>
</protein>
<evidence type="ECO:0000259" key="3">
    <source>
        <dbReference type="Pfam" id="PF01494"/>
    </source>
</evidence>
<dbReference type="PANTHER" id="PTHR13789">
    <property type="entry name" value="MONOOXYGENASE"/>
    <property type="match status" value="1"/>
</dbReference>
<sequence length="399" mass="41923">MGEAGRIGGAGEGSAIVVGGGIGGLAAGVALARIGRRVKVLERAAAFGEVGAGLSLWPNGLRALDALGVGDQVREHALAETRAGIRNASGRWLSHTDTQELARRFGPVVMMHRARLSEILRTALPPGALCADTEVTGVALRGRRIEVAHGTDASRADLLVAADGIGSTVRRSLWPQAPAPRYAGYTAWRLVVGTGGRLPAGGESWGRGERVGIAPLADGRAYLFCVANAPEGQRSPGGELAEIRRRFGRWHEPIPDLLAAADETAVLRHDIYELPPLDGFVTGRAALLGDAAHAMTPNLGQGANQALEDAVTLAACLDAHPGVESALAAYDRHRRPRAQAIARRSRRIGSAAQWRSAPATALRDLTLRLTPGPAVLRALTPVLDWRAPGRDNLPADHGR</sequence>
<organism evidence="4 5">
    <name type="scientific">Streptomyces ramulosus</name>
    <dbReference type="NCBI Taxonomy" id="47762"/>
    <lineage>
        <taxon>Bacteria</taxon>
        <taxon>Bacillati</taxon>
        <taxon>Actinomycetota</taxon>
        <taxon>Actinomycetes</taxon>
        <taxon>Kitasatosporales</taxon>
        <taxon>Streptomycetaceae</taxon>
        <taxon>Streptomyces</taxon>
    </lineage>
</organism>
<dbReference type="Gene3D" id="3.50.50.60">
    <property type="entry name" value="FAD/NAD(P)-binding domain"/>
    <property type="match status" value="1"/>
</dbReference>
<keyword evidence="1" id="KW-0560">Oxidoreductase</keyword>
<dbReference type="InterPro" id="IPR050493">
    <property type="entry name" value="FAD-dep_Monooxygenase_BioMet"/>
</dbReference>
<dbReference type="GO" id="GO:0004497">
    <property type="term" value="F:monooxygenase activity"/>
    <property type="evidence" value="ECO:0007669"/>
    <property type="project" value="UniProtKB-KW"/>
</dbReference>
<evidence type="ECO:0000256" key="2">
    <source>
        <dbReference type="ARBA" id="ARBA00023033"/>
    </source>
</evidence>
<proteinExistence type="predicted"/>
<keyword evidence="2 4" id="KW-0503">Monooxygenase</keyword>
<gene>
    <name evidence="4" type="ORF">ACFP3M_19950</name>
</gene>
<evidence type="ECO:0000313" key="5">
    <source>
        <dbReference type="Proteomes" id="UP001596241"/>
    </source>
</evidence>
<keyword evidence="5" id="KW-1185">Reference proteome</keyword>
<accession>A0ABW1FNI3</accession>
<dbReference type="SUPFAM" id="SSF51905">
    <property type="entry name" value="FAD/NAD(P)-binding domain"/>
    <property type="match status" value="1"/>
</dbReference>
<dbReference type="InterPro" id="IPR002938">
    <property type="entry name" value="FAD-bd"/>
</dbReference>
<dbReference type="Pfam" id="PF01494">
    <property type="entry name" value="FAD_binding_3"/>
    <property type="match status" value="1"/>
</dbReference>
<dbReference type="PANTHER" id="PTHR13789:SF309">
    <property type="entry name" value="PUTATIVE (AFU_ORTHOLOGUE AFUA_6G14510)-RELATED"/>
    <property type="match status" value="1"/>
</dbReference>
<dbReference type="Proteomes" id="UP001596241">
    <property type="component" value="Unassembled WGS sequence"/>
</dbReference>
<evidence type="ECO:0000256" key="1">
    <source>
        <dbReference type="ARBA" id="ARBA00023002"/>
    </source>
</evidence>
<dbReference type="EMBL" id="JBHSPW010000009">
    <property type="protein sequence ID" value="MFC5895078.1"/>
    <property type="molecule type" value="Genomic_DNA"/>
</dbReference>
<comment type="caution">
    <text evidence="4">The sequence shown here is derived from an EMBL/GenBank/DDBJ whole genome shotgun (WGS) entry which is preliminary data.</text>
</comment>
<feature type="domain" description="FAD-binding" evidence="3">
    <location>
        <begin position="15"/>
        <end position="345"/>
    </location>
</feature>
<dbReference type="RefSeq" id="WP_345077599.1">
    <property type="nucleotide sequence ID" value="NZ_BAAAWG010000002.1"/>
</dbReference>